<comment type="caution">
    <text evidence="2">The sequence shown here is derived from an EMBL/GenBank/DDBJ whole genome shotgun (WGS) entry which is preliminary data.</text>
</comment>
<dbReference type="Proteomes" id="UP000256304">
    <property type="component" value="Unassembled WGS sequence"/>
</dbReference>
<keyword evidence="3" id="KW-1185">Reference proteome</keyword>
<protein>
    <submittedName>
        <fullName evidence="2">Uncharacterized protein YdhG (YjbR/CyaY superfamily)</fullName>
    </submittedName>
</protein>
<accession>A0A3D9SSE0</accession>
<evidence type="ECO:0000313" key="2">
    <source>
        <dbReference type="EMBL" id="REE94631.1"/>
    </source>
</evidence>
<feature type="domain" description="YdhG-like" evidence="1">
    <location>
        <begin position="23"/>
        <end position="113"/>
    </location>
</feature>
<dbReference type="AlphaFoldDB" id="A0A3D9SSE0"/>
<dbReference type="OrthoDB" id="115213at2"/>
<evidence type="ECO:0000259" key="1">
    <source>
        <dbReference type="Pfam" id="PF08818"/>
    </source>
</evidence>
<name>A0A3D9SSE0_9BACL</name>
<dbReference type="InterPro" id="IPR014922">
    <property type="entry name" value="YdhG-like"/>
</dbReference>
<organism evidence="2 3">
    <name type="scientific">Paenibacillus taihuensis</name>
    <dbReference type="NCBI Taxonomy" id="1156355"/>
    <lineage>
        <taxon>Bacteria</taxon>
        <taxon>Bacillati</taxon>
        <taxon>Bacillota</taxon>
        <taxon>Bacilli</taxon>
        <taxon>Bacillales</taxon>
        <taxon>Paenibacillaceae</taxon>
        <taxon>Paenibacillus</taxon>
    </lineage>
</organism>
<sequence length="136" mass="15289">MDKNTPAISSIDEYISATPPEVQAELQTLRQVIREAAPDAKEKIAYQMPTFDLHGNLVHFAAFKKHFGFYPTSSGIAVFNDELSAYKTSKGAVQFPIGESLPYGLIRRIVEYRVRENIEKAEVKASRKRVIKSKSV</sequence>
<dbReference type="SUPFAM" id="SSF159888">
    <property type="entry name" value="YdhG-like"/>
    <property type="match status" value="1"/>
</dbReference>
<dbReference type="Gene3D" id="3.90.1150.200">
    <property type="match status" value="1"/>
</dbReference>
<reference evidence="2 3" key="1">
    <citation type="submission" date="2018-08" db="EMBL/GenBank/DDBJ databases">
        <title>Genomic Encyclopedia of Type Strains, Phase III (KMG-III): the genomes of soil and plant-associated and newly described type strains.</title>
        <authorList>
            <person name="Whitman W."/>
        </authorList>
    </citation>
    <scope>NUCLEOTIDE SEQUENCE [LARGE SCALE GENOMIC DNA]</scope>
    <source>
        <strain evidence="2 3">CGMCC 1.10966</strain>
    </source>
</reference>
<dbReference type="RefSeq" id="WP_116187331.1">
    <property type="nucleotide sequence ID" value="NZ_QTTN01000001.1"/>
</dbReference>
<dbReference type="EMBL" id="QTTN01000001">
    <property type="protein sequence ID" value="REE94631.1"/>
    <property type="molecule type" value="Genomic_DNA"/>
</dbReference>
<gene>
    <name evidence="2" type="ORF">A8990_101427</name>
</gene>
<dbReference type="Pfam" id="PF08818">
    <property type="entry name" value="DUF1801"/>
    <property type="match status" value="1"/>
</dbReference>
<proteinExistence type="predicted"/>
<evidence type="ECO:0000313" key="3">
    <source>
        <dbReference type="Proteomes" id="UP000256304"/>
    </source>
</evidence>